<sequence>MTLVFVFVGVLIYWGMPVVVAAALLYAYRRRESSAPVRWDSGRGPGWGVTMLLALLAGVAWMAVWYSWGGGPGHNQYPHWQVACSAVCIAASTAGLGWWARWRLSGPLAAAVGSVVGVCAVFAAVAGREDDTGLWAVGMLLLMWCAGVGLFLVASVISGIHAYGTRGCSQEGAAHGAKREGPPQPVE</sequence>
<accession>A0ABU8NXI4</accession>
<evidence type="ECO:0000313" key="2">
    <source>
        <dbReference type="EMBL" id="MEJ4099724.1"/>
    </source>
</evidence>
<comment type="caution">
    <text evidence="2">The sequence shown here is derived from an EMBL/GenBank/DDBJ whole genome shotgun (WGS) entry which is preliminary data.</text>
</comment>
<evidence type="ECO:0000256" key="1">
    <source>
        <dbReference type="SAM" id="Phobius"/>
    </source>
</evidence>
<protein>
    <submittedName>
        <fullName evidence="2">Uncharacterized protein</fullName>
    </submittedName>
</protein>
<evidence type="ECO:0000313" key="3">
    <source>
        <dbReference type="Proteomes" id="UP001359781"/>
    </source>
</evidence>
<keyword evidence="3" id="KW-1185">Reference proteome</keyword>
<feature type="transmembrane region" description="Helical" evidence="1">
    <location>
        <begin position="49"/>
        <end position="68"/>
    </location>
</feature>
<feature type="transmembrane region" description="Helical" evidence="1">
    <location>
        <begin position="107"/>
        <end position="127"/>
    </location>
</feature>
<keyword evidence="1" id="KW-0472">Membrane</keyword>
<dbReference type="RefSeq" id="WP_337891359.1">
    <property type="nucleotide sequence ID" value="NZ_JBAHVJ010000004.1"/>
</dbReference>
<keyword evidence="1" id="KW-1133">Transmembrane helix</keyword>
<dbReference type="EMBL" id="JBAHVJ010000004">
    <property type="protein sequence ID" value="MEJ4099724.1"/>
    <property type="molecule type" value="Genomic_DNA"/>
</dbReference>
<keyword evidence="1" id="KW-0812">Transmembrane</keyword>
<feature type="transmembrane region" description="Helical" evidence="1">
    <location>
        <begin position="6"/>
        <end position="28"/>
    </location>
</feature>
<dbReference type="Proteomes" id="UP001359781">
    <property type="component" value="Unassembled WGS sequence"/>
</dbReference>
<name>A0ABU8NXI4_9CORY</name>
<reference evidence="2 3" key="1">
    <citation type="submission" date="2024-02" db="EMBL/GenBank/DDBJ databases">
        <title>Whole genome sequencing and characterization of Corynebacterium isolated from the ocular surface of dry eye disease sufferers.</title>
        <authorList>
            <person name="Naqvi M."/>
        </authorList>
    </citation>
    <scope>NUCLEOTIDE SEQUENCE [LARGE SCALE GENOMIC DNA]</scope>
    <source>
        <strain evidence="2 3">PCRF</strain>
    </source>
</reference>
<organism evidence="2 3">
    <name type="scientific">Corynebacterium mastitidis</name>
    <dbReference type="NCBI Taxonomy" id="161890"/>
    <lineage>
        <taxon>Bacteria</taxon>
        <taxon>Bacillati</taxon>
        <taxon>Actinomycetota</taxon>
        <taxon>Actinomycetes</taxon>
        <taxon>Mycobacteriales</taxon>
        <taxon>Corynebacteriaceae</taxon>
        <taxon>Corynebacterium</taxon>
    </lineage>
</organism>
<gene>
    <name evidence="2" type="ORF">V5S96_05010</name>
</gene>
<feature type="transmembrane region" description="Helical" evidence="1">
    <location>
        <begin position="80"/>
        <end position="100"/>
    </location>
</feature>
<feature type="transmembrane region" description="Helical" evidence="1">
    <location>
        <begin position="133"/>
        <end position="157"/>
    </location>
</feature>
<proteinExistence type="predicted"/>